<dbReference type="AlphaFoldDB" id="A0A1G6IQL8"/>
<gene>
    <name evidence="1" type="ORF">SAMN04488588_0453</name>
</gene>
<accession>A0A1G6IQL8</accession>
<protein>
    <recommendedName>
        <fullName evidence="3">Glycerophosphoryl diester phosphodiesterase</fullName>
    </recommendedName>
</protein>
<reference evidence="1 2" key="1">
    <citation type="submission" date="2016-10" db="EMBL/GenBank/DDBJ databases">
        <authorList>
            <person name="de Groot N.N."/>
        </authorList>
    </citation>
    <scope>NUCLEOTIDE SEQUENCE [LARGE SCALE GENOMIC DNA]</scope>
    <source>
        <strain evidence="1 2">WG14</strain>
    </source>
</reference>
<keyword evidence="2" id="KW-1185">Reference proteome</keyword>
<dbReference type="SUPFAM" id="SSF51695">
    <property type="entry name" value="PLC-like phosphodiesterases"/>
    <property type="match status" value="1"/>
</dbReference>
<dbReference type="InterPro" id="IPR017946">
    <property type="entry name" value="PLC-like_Pdiesterase_TIM-brl"/>
</dbReference>
<evidence type="ECO:0000313" key="2">
    <source>
        <dbReference type="Proteomes" id="UP000199322"/>
    </source>
</evidence>
<organism evidence="1 2">
    <name type="scientific">Geotoga petraea</name>
    <dbReference type="NCBI Taxonomy" id="28234"/>
    <lineage>
        <taxon>Bacteria</taxon>
        <taxon>Thermotogati</taxon>
        <taxon>Thermotogota</taxon>
        <taxon>Thermotogae</taxon>
        <taxon>Petrotogales</taxon>
        <taxon>Petrotogaceae</taxon>
        <taxon>Geotoga</taxon>
    </lineage>
</organism>
<proteinExistence type="predicted"/>
<dbReference type="EMBL" id="FMYV01000001">
    <property type="protein sequence ID" value="SDC08740.1"/>
    <property type="molecule type" value="Genomic_DNA"/>
</dbReference>
<dbReference type="Gene3D" id="3.20.20.190">
    <property type="entry name" value="Phosphatidylinositol (PI) phosphodiesterase"/>
    <property type="match status" value="1"/>
</dbReference>
<dbReference type="RefSeq" id="WP_091402434.1">
    <property type="nucleotide sequence ID" value="NZ_FMYV01000001.1"/>
</dbReference>
<evidence type="ECO:0000313" key="1">
    <source>
        <dbReference type="EMBL" id="SDC08740.1"/>
    </source>
</evidence>
<dbReference type="STRING" id="28234.SAMN04488588_0453"/>
<name>A0A1G6IQL8_9BACT</name>
<sequence length="239" mass="27642">MNLNYPVIVLGQKGMIDKYDENSMEGLLKSIEYGADGVTIDAMKIADNNIIICNPNSSKALKKDLKNLTTKEITKMKFTNNQKIHSLEKAFMELPSDTLININVYEEDAITNIIGMINTLDVSNRTMLSTDNINIIKYLSDLNNDFFYAFRVKEEKVIKEALELKDDLRFYSINIDYEEIKKCGLDKFKNEISVIQEESLKIMIENFNDCSKLEDLKNYVDILETREINNCIEILEKIY</sequence>
<evidence type="ECO:0008006" key="3">
    <source>
        <dbReference type="Google" id="ProtNLM"/>
    </source>
</evidence>
<dbReference type="Proteomes" id="UP000199322">
    <property type="component" value="Unassembled WGS sequence"/>
</dbReference>
<dbReference type="GO" id="GO:0008081">
    <property type="term" value="F:phosphoric diester hydrolase activity"/>
    <property type="evidence" value="ECO:0007669"/>
    <property type="project" value="InterPro"/>
</dbReference>
<dbReference type="GO" id="GO:0006629">
    <property type="term" value="P:lipid metabolic process"/>
    <property type="evidence" value="ECO:0007669"/>
    <property type="project" value="InterPro"/>
</dbReference>